<sequence length="423" mass="49768">MTSTERTANTEHDLRNGEYLCANWPKFCYFQALRAYNQVTQDLTDSEKSERDYHLNKLDDEKGHLRYFAVQETCGFGPNQFGPYLLHGAGTLEFLMISCDWKEEYQMEHSSPRYGYKYIRAPSLVGRDWTPVLHDLYAPRLCTFICADIQLNQDIFPILSRFPNLQHVRLRSNKYGRKMRLNILRTFISLKQLRHLHLEDVLLYYGDNRKEDPLEFMEEHIYQHRKKEPNETVATSPIQYIKFDQVNLMTGSLLHAMTYITTLKHIDINFSKECNYNQNELDRFTKLLAHNALFVEYIKLRRLRWSLIWDTLSPLAALPRLKVLDVCGIGAHTVVDASALSNLLKGTNSLQQINIWQIYLIGMRQLTGKRERKVGKYVEKYVVPKDKFISTRSICPSRKQIDIAIESQDFVRNKPPRSRYNRL</sequence>
<dbReference type="Gene3D" id="3.80.10.10">
    <property type="entry name" value="Ribonuclease Inhibitor"/>
    <property type="match status" value="1"/>
</dbReference>
<organism evidence="1 2">
    <name type="scientific">Phascolomyces articulosus</name>
    <dbReference type="NCBI Taxonomy" id="60185"/>
    <lineage>
        <taxon>Eukaryota</taxon>
        <taxon>Fungi</taxon>
        <taxon>Fungi incertae sedis</taxon>
        <taxon>Mucoromycota</taxon>
        <taxon>Mucoromycotina</taxon>
        <taxon>Mucoromycetes</taxon>
        <taxon>Mucorales</taxon>
        <taxon>Lichtheimiaceae</taxon>
        <taxon>Phascolomyces</taxon>
    </lineage>
</organism>
<reference evidence="1" key="1">
    <citation type="journal article" date="2022" name="IScience">
        <title>Evolution of zygomycete secretomes and the origins of terrestrial fungal ecologies.</title>
        <authorList>
            <person name="Chang Y."/>
            <person name="Wang Y."/>
            <person name="Mondo S."/>
            <person name="Ahrendt S."/>
            <person name="Andreopoulos W."/>
            <person name="Barry K."/>
            <person name="Beard J."/>
            <person name="Benny G.L."/>
            <person name="Blankenship S."/>
            <person name="Bonito G."/>
            <person name="Cuomo C."/>
            <person name="Desiro A."/>
            <person name="Gervers K.A."/>
            <person name="Hundley H."/>
            <person name="Kuo A."/>
            <person name="LaButti K."/>
            <person name="Lang B.F."/>
            <person name="Lipzen A."/>
            <person name="O'Donnell K."/>
            <person name="Pangilinan J."/>
            <person name="Reynolds N."/>
            <person name="Sandor L."/>
            <person name="Smith M.E."/>
            <person name="Tsang A."/>
            <person name="Grigoriev I.V."/>
            <person name="Stajich J.E."/>
            <person name="Spatafora J.W."/>
        </authorList>
    </citation>
    <scope>NUCLEOTIDE SEQUENCE</scope>
    <source>
        <strain evidence="1">RSA 2281</strain>
    </source>
</reference>
<comment type="caution">
    <text evidence="1">The sequence shown here is derived from an EMBL/GenBank/DDBJ whole genome shotgun (WGS) entry which is preliminary data.</text>
</comment>
<dbReference type="EMBL" id="JAIXMP010000004">
    <property type="protein sequence ID" value="KAI9274502.1"/>
    <property type="molecule type" value="Genomic_DNA"/>
</dbReference>
<proteinExistence type="predicted"/>
<dbReference type="Proteomes" id="UP001209540">
    <property type="component" value="Unassembled WGS sequence"/>
</dbReference>
<dbReference type="AlphaFoldDB" id="A0AAD5K8F2"/>
<evidence type="ECO:0000313" key="2">
    <source>
        <dbReference type="Proteomes" id="UP001209540"/>
    </source>
</evidence>
<name>A0AAD5K8F2_9FUNG</name>
<dbReference type="InterPro" id="IPR032675">
    <property type="entry name" value="LRR_dom_sf"/>
</dbReference>
<evidence type="ECO:0000313" key="1">
    <source>
        <dbReference type="EMBL" id="KAI9274502.1"/>
    </source>
</evidence>
<gene>
    <name evidence="1" type="ORF">BDA99DRAFT_555929</name>
</gene>
<keyword evidence="2" id="KW-1185">Reference proteome</keyword>
<protein>
    <submittedName>
        <fullName evidence="1">Uncharacterized protein</fullName>
    </submittedName>
</protein>
<reference evidence="1" key="2">
    <citation type="submission" date="2023-02" db="EMBL/GenBank/DDBJ databases">
        <authorList>
            <consortium name="DOE Joint Genome Institute"/>
            <person name="Mondo S.J."/>
            <person name="Chang Y."/>
            <person name="Wang Y."/>
            <person name="Ahrendt S."/>
            <person name="Andreopoulos W."/>
            <person name="Barry K."/>
            <person name="Beard J."/>
            <person name="Benny G.L."/>
            <person name="Blankenship S."/>
            <person name="Bonito G."/>
            <person name="Cuomo C."/>
            <person name="Desiro A."/>
            <person name="Gervers K.A."/>
            <person name="Hundley H."/>
            <person name="Kuo A."/>
            <person name="LaButti K."/>
            <person name="Lang B.F."/>
            <person name="Lipzen A."/>
            <person name="O'Donnell K."/>
            <person name="Pangilinan J."/>
            <person name="Reynolds N."/>
            <person name="Sandor L."/>
            <person name="Smith M.W."/>
            <person name="Tsang A."/>
            <person name="Grigoriev I.V."/>
            <person name="Stajich J.E."/>
            <person name="Spatafora J.W."/>
        </authorList>
    </citation>
    <scope>NUCLEOTIDE SEQUENCE</scope>
    <source>
        <strain evidence="1">RSA 2281</strain>
    </source>
</reference>
<accession>A0AAD5K8F2</accession>
<dbReference type="SUPFAM" id="SSF52047">
    <property type="entry name" value="RNI-like"/>
    <property type="match status" value="1"/>
</dbReference>